<name>A0ABW1GKB0_9ACTN</name>
<dbReference type="Gene3D" id="3.20.20.80">
    <property type="entry name" value="Glycosidases"/>
    <property type="match status" value="1"/>
</dbReference>
<evidence type="ECO:0000313" key="3">
    <source>
        <dbReference type="EMBL" id="MFC5914336.1"/>
    </source>
</evidence>
<evidence type="ECO:0000313" key="4">
    <source>
        <dbReference type="Proteomes" id="UP001596200"/>
    </source>
</evidence>
<dbReference type="SUPFAM" id="SSF49344">
    <property type="entry name" value="CBD9-like"/>
    <property type="match status" value="1"/>
</dbReference>
<comment type="caution">
    <text evidence="3">The sequence shown here is derived from an EMBL/GenBank/DDBJ whole genome shotgun (WGS) entry which is preliminary data.</text>
</comment>
<evidence type="ECO:0000256" key="1">
    <source>
        <dbReference type="SAM" id="MobiDB-lite"/>
    </source>
</evidence>
<keyword evidence="2" id="KW-0732">Signal</keyword>
<dbReference type="SUPFAM" id="SSF51445">
    <property type="entry name" value="(Trans)glycosidases"/>
    <property type="match status" value="1"/>
</dbReference>
<gene>
    <name evidence="3" type="ORF">ACFP1B_12975</name>
</gene>
<dbReference type="Proteomes" id="UP001596200">
    <property type="component" value="Unassembled WGS sequence"/>
</dbReference>
<protein>
    <recommendedName>
        <fullName evidence="5">Carbohydrate-binding domain-containing protein</fullName>
    </recommendedName>
</protein>
<dbReference type="EMBL" id="JBHSPU010000013">
    <property type="protein sequence ID" value="MFC5914336.1"/>
    <property type="molecule type" value="Genomic_DNA"/>
</dbReference>
<sequence length="1061" mass="111713">MSGAPPRRTLTRLRRTLTALAVAALAATLVQAPAAAPAHAQPARATAVLGAQPVYEGIERAWPGDRDKDPAHAVRERAGRSCWTMSGDPYNRYLYVDVAAGAVPAGAKRAVVTVDYFDAGAIGMGLQYDSQSNAFTGVPGPQLKGTGTWRSQQFQLDDIRFANRANGADFRIDVQATAENMPPVCFSRIAVEFTDAPLLDITSRRLLFTQGTDQGPITLASAADRIGWTIGDPGGVPLKSGTAQVTDGRAALDIGDLGPGYYTLTATADSGAPVTRTTSFGIVAPLPAKDPYYAVALHYGWQPGWEDTLLDSAATVGWSQVRSDVNWAVEKQRGVYDFGSHPLDAGLKKAAERGIRTMPILGYRNPLYDGGKTPSSPEGLAAFARFGAAAAAAYAPYTKDFAVYNEFNGTGFNDGACGITPACYIDMVKAVKRAMPDANVVGPTSAGTQLAWHDDFIARGGLDHLDTFSVNYYAGAGDGPGTPPEEIKALGEFAQLVKKVEARKKMPVWVTENGWPTNTGGWSESQQADYLIRAQTLARAAGADKYFWYDVLDDGDNPGDREHRFGLFHRAGNGVQGLAPKPAAVSNAVLIRQTAGKRLGARENAGDPAVHVYPYGTTTRSLWATSPKTVSVRTDKPLTLTDQFGKRSMLVPAAGRVTLGLDGSPVFLEGPVAGVTVTDSPLSLSTPEQSVTGAALKVTVTADRTKAGALPRRLPVTVDGVHTALRTRAGAKTSVTVKVPATATTGVRDVSASLGALARLRTTTKVVEPYTVTGRPDIRRTGGGLTVRITNNDPDRALAPAPVGWRVGPWTGTLADPGPVPAGKSSERTIELPAEVRQFVPYAYSVTTGDATDSGSLSLGPVEPAGATTLAPTDLDSAGNWVSPRGGTRTGPEDLSGTIRYTHTDQDLILDAVIKDDVHHADRTDPSAAWQADSLQYDLYSDFPGTPGGNRVEVGAALLPSGPAAYTWAAPPGQQAGPTPGAKVSVVRDEPAGTTTYRLAVPWTSLGFDHPPTGTFGLSFLVNDADASTATDARDGYLEWGAGVGASPKNPALFRSVRLVR</sequence>
<dbReference type="CDD" id="cd09621">
    <property type="entry name" value="CBM9_like_5"/>
    <property type="match status" value="1"/>
</dbReference>
<dbReference type="PANTHER" id="PTHR12631:SF10">
    <property type="entry name" value="BETA-XYLOSIDASE-LIKE PROTEIN-RELATED"/>
    <property type="match status" value="1"/>
</dbReference>
<feature type="region of interest" description="Disordered" evidence="1">
    <location>
        <begin position="865"/>
        <end position="898"/>
    </location>
</feature>
<dbReference type="RefSeq" id="WP_344510206.1">
    <property type="nucleotide sequence ID" value="NZ_BAAATU010000015.1"/>
</dbReference>
<dbReference type="Gene3D" id="2.60.40.1190">
    <property type="match status" value="1"/>
</dbReference>
<reference evidence="4" key="1">
    <citation type="journal article" date="2019" name="Int. J. Syst. Evol. Microbiol.">
        <title>The Global Catalogue of Microorganisms (GCM) 10K type strain sequencing project: providing services to taxonomists for standard genome sequencing and annotation.</title>
        <authorList>
            <consortium name="The Broad Institute Genomics Platform"/>
            <consortium name="The Broad Institute Genome Sequencing Center for Infectious Disease"/>
            <person name="Wu L."/>
            <person name="Ma J."/>
        </authorList>
    </citation>
    <scope>NUCLEOTIDE SEQUENCE [LARGE SCALE GENOMIC DNA]</scope>
    <source>
        <strain evidence="4">JCM 4147</strain>
    </source>
</reference>
<dbReference type="InterPro" id="IPR051923">
    <property type="entry name" value="Glycosyl_Hydrolase_39"/>
</dbReference>
<proteinExistence type="predicted"/>
<dbReference type="InterPro" id="IPR017853">
    <property type="entry name" value="GH"/>
</dbReference>
<evidence type="ECO:0000256" key="2">
    <source>
        <dbReference type="SAM" id="SignalP"/>
    </source>
</evidence>
<evidence type="ECO:0008006" key="5">
    <source>
        <dbReference type="Google" id="ProtNLM"/>
    </source>
</evidence>
<organism evidence="3 4">
    <name type="scientific">Streptomyces pulveraceus</name>
    <dbReference type="NCBI Taxonomy" id="68258"/>
    <lineage>
        <taxon>Bacteria</taxon>
        <taxon>Bacillati</taxon>
        <taxon>Actinomycetota</taxon>
        <taxon>Actinomycetes</taxon>
        <taxon>Kitasatosporales</taxon>
        <taxon>Streptomycetaceae</taxon>
        <taxon>Streptomyces</taxon>
    </lineage>
</organism>
<keyword evidence="4" id="KW-1185">Reference proteome</keyword>
<accession>A0ABW1GKB0</accession>
<dbReference type="PANTHER" id="PTHR12631">
    <property type="entry name" value="ALPHA-L-IDURONIDASE"/>
    <property type="match status" value="1"/>
</dbReference>
<feature type="chain" id="PRO_5046007116" description="Carbohydrate-binding domain-containing protein" evidence="2">
    <location>
        <begin position="41"/>
        <end position="1061"/>
    </location>
</feature>
<feature type="signal peptide" evidence="2">
    <location>
        <begin position="1"/>
        <end position="40"/>
    </location>
</feature>